<feature type="transmembrane region" description="Helical" evidence="2">
    <location>
        <begin position="7"/>
        <end position="32"/>
    </location>
</feature>
<dbReference type="EMBL" id="LKLS01000143">
    <property type="protein sequence ID" value="KSU17124.1"/>
    <property type="molecule type" value="Genomic_DNA"/>
</dbReference>
<dbReference type="Proteomes" id="UP000053612">
    <property type="component" value="Unassembled WGS sequence"/>
</dbReference>
<feature type="transmembrane region" description="Helical" evidence="2">
    <location>
        <begin position="38"/>
        <end position="60"/>
    </location>
</feature>
<organism evidence="3 4">
    <name type="scientific">Lactococcus lactis subsp. lactis</name>
    <name type="common">Streptococcus lactis</name>
    <dbReference type="NCBI Taxonomy" id="1360"/>
    <lineage>
        <taxon>Bacteria</taxon>
        <taxon>Bacillati</taxon>
        <taxon>Bacillota</taxon>
        <taxon>Bacilli</taxon>
        <taxon>Lactobacillales</taxon>
        <taxon>Streptococcaceae</taxon>
        <taxon>Lactococcus</taxon>
    </lineage>
</organism>
<keyword evidence="2" id="KW-1133">Transmembrane helix</keyword>
<dbReference type="RefSeq" id="WP_058225104.1">
    <property type="nucleotide sequence ID" value="NZ_LKLS01000143.1"/>
</dbReference>
<keyword evidence="1" id="KW-0175">Coiled coil</keyword>
<keyword evidence="2" id="KW-0812">Transmembrane</keyword>
<dbReference type="PATRIC" id="fig|1360.109.peg.1908"/>
<comment type="caution">
    <text evidence="3">The sequence shown here is derived from an EMBL/GenBank/DDBJ whole genome shotgun (WGS) entry which is preliminary data.</text>
</comment>
<name>A0A0V8DUD2_LACLL</name>
<feature type="coiled-coil region" evidence="1">
    <location>
        <begin position="61"/>
        <end position="95"/>
    </location>
</feature>
<keyword evidence="2" id="KW-0472">Membrane</keyword>
<proteinExistence type="predicted"/>
<protein>
    <submittedName>
        <fullName evidence="3">Uncharacterized protein</fullName>
    </submittedName>
</protein>
<evidence type="ECO:0000313" key="4">
    <source>
        <dbReference type="Proteomes" id="UP000053612"/>
    </source>
</evidence>
<gene>
    <name evidence="3" type="ORF">LMG9449_1823</name>
</gene>
<evidence type="ECO:0000256" key="2">
    <source>
        <dbReference type="SAM" id="Phobius"/>
    </source>
</evidence>
<sequence length="104" mass="12045">MKDASKLVLFIIMAMSIVSLIISLPTLIVAILMGIKYIALRALIAVIMGTVIFSITWVRLNNQMDKELQKIDEELAEHKLKMEQLDKEFVERQQRVADRFKNLR</sequence>
<evidence type="ECO:0000256" key="1">
    <source>
        <dbReference type="SAM" id="Coils"/>
    </source>
</evidence>
<evidence type="ECO:0000313" key="3">
    <source>
        <dbReference type="EMBL" id="KSU17124.1"/>
    </source>
</evidence>
<dbReference type="AlphaFoldDB" id="A0A0V8DUD2"/>
<accession>A0A0V8DUD2</accession>
<reference evidence="4" key="1">
    <citation type="submission" date="2015-10" db="EMBL/GenBank/DDBJ databases">
        <title>Draft Genome Sequences of 11 Lactococcus lactis subspecies cremoris strains.</title>
        <authorList>
            <person name="Wels M."/>
            <person name="Backus L."/>
            <person name="Boekhorst J."/>
            <person name="Dijkstra A."/>
            <person name="Beerthuizen M."/>
            <person name="Kelly W."/>
            <person name="Siezen R."/>
            <person name="Bachmann H."/>
            <person name="Van Hijum S."/>
        </authorList>
    </citation>
    <scope>NUCLEOTIDE SEQUENCE [LARGE SCALE GENOMIC DNA]</scope>
    <source>
        <strain evidence="4">LMG9449</strain>
    </source>
</reference>